<dbReference type="PIRSF" id="PIRSF033101">
    <property type="entry name" value="UCP033101"/>
    <property type="match status" value="1"/>
</dbReference>
<feature type="transmembrane region" description="Helical" evidence="1">
    <location>
        <begin position="39"/>
        <end position="62"/>
    </location>
</feature>
<feature type="transmembrane region" description="Helical" evidence="1">
    <location>
        <begin position="201"/>
        <end position="221"/>
    </location>
</feature>
<dbReference type="Pfam" id="PF10086">
    <property type="entry name" value="YhfC"/>
    <property type="match status" value="1"/>
</dbReference>
<reference evidence="2 3" key="1">
    <citation type="submission" date="2016-11" db="EMBL/GenBank/DDBJ databases">
        <authorList>
            <person name="Jaros S."/>
            <person name="Januszkiewicz K."/>
            <person name="Wedrychowicz H."/>
        </authorList>
    </citation>
    <scope>NUCLEOTIDE SEQUENCE [LARGE SCALE GENOMIC DNA]</scope>
    <source>
        <strain evidence="2 3">DSM 21758</strain>
    </source>
</reference>
<evidence type="ECO:0000313" key="3">
    <source>
        <dbReference type="Proteomes" id="UP000184310"/>
    </source>
</evidence>
<protein>
    <submittedName>
        <fullName evidence="2">Uncharacterized membrane protein YhfC</fullName>
    </submittedName>
</protein>
<dbReference type="InterPro" id="IPR011397">
    <property type="entry name" value="YhfC"/>
</dbReference>
<evidence type="ECO:0000313" key="2">
    <source>
        <dbReference type="EMBL" id="SHI82932.1"/>
    </source>
</evidence>
<keyword evidence="1" id="KW-1133">Transmembrane helix</keyword>
<keyword evidence="1" id="KW-0472">Membrane</keyword>
<dbReference type="EMBL" id="FQZB01000005">
    <property type="protein sequence ID" value="SHI82932.1"/>
    <property type="molecule type" value="Genomic_DNA"/>
</dbReference>
<sequence>MVNQSIIITMIVATVISILLPITLMLYWKRKEKFQIKTFFLGMLGFFLFAMILERILHTVVISTKVIPVNTIYFAIYGALAAGVFEEVGRFVIFKFFLKNNREWKDGLGYGLGHAGIEMILLGGLTFVNYIVVALAINSDKLDKLLQGQNAEAVTNLKNTILNLTAPEIAMGIGERILALVLQLAFSFIVLYAIRERKNIYLLIAILVHALVDFVPALYQMNLISNIYFVEGIVFIFSILAFIFVIKSKAIYRNNKQLGI</sequence>
<proteinExistence type="predicted"/>
<gene>
    <name evidence="2" type="ORF">SAMN02745163_00814</name>
</gene>
<organism evidence="2 3">
    <name type="scientific">Clostridium cavendishii DSM 21758</name>
    <dbReference type="NCBI Taxonomy" id="1121302"/>
    <lineage>
        <taxon>Bacteria</taxon>
        <taxon>Bacillati</taxon>
        <taxon>Bacillota</taxon>
        <taxon>Clostridia</taxon>
        <taxon>Eubacteriales</taxon>
        <taxon>Clostridiaceae</taxon>
        <taxon>Clostridium</taxon>
    </lineage>
</organism>
<dbReference type="OrthoDB" id="9807167at2"/>
<feature type="transmembrane region" description="Helical" evidence="1">
    <location>
        <begin position="227"/>
        <end position="246"/>
    </location>
</feature>
<accession>A0A1M6EBT0</accession>
<name>A0A1M6EBT0_9CLOT</name>
<dbReference type="RefSeq" id="WP_072985404.1">
    <property type="nucleotide sequence ID" value="NZ_FQZB01000005.1"/>
</dbReference>
<feature type="transmembrane region" description="Helical" evidence="1">
    <location>
        <begin position="6"/>
        <end position="27"/>
    </location>
</feature>
<feature type="transmembrane region" description="Helical" evidence="1">
    <location>
        <begin position="119"/>
        <end position="137"/>
    </location>
</feature>
<feature type="transmembrane region" description="Helical" evidence="1">
    <location>
        <begin position="177"/>
        <end position="194"/>
    </location>
</feature>
<dbReference type="STRING" id="1121302.SAMN02745163_00814"/>
<feature type="transmembrane region" description="Helical" evidence="1">
    <location>
        <begin position="74"/>
        <end position="98"/>
    </location>
</feature>
<dbReference type="Proteomes" id="UP000184310">
    <property type="component" value="Unassembled WGS sequence"/>
</dbReference>
<keyword evidence="1" id="KW-0812">Transmembrane</keyword>
<dbReference type="AlphaFoldDB" id="A0A1M6EBT0"/>
<evidence type="ECO:0000256" key="1">
    <source>
        <dbReference type="SAM" id="Phobius"/>
    </source>
</evidence>
<keyword evidence="3" id="KW-1185">Reference proteome</keyword>